<evidence type="ECO:0008006" key="3">
    <source>
        <dbReference type="Google" id="ProtNLM"/>
    </source>
</evidence>
<gene>
    <name evidence="1" type="ORF">C1645_823970</name>
</gene>
<keyword evidence="2" id="KW-1185">Reference proteome</keyword>
<dbReference type="Proteomes" id="UP000265703">
    <property type="component" value="Unassembled WGS sequence"/>
</dbReference>
<dbReference type="InterPro" id="IPR032675">
    <property type="entry name" value="LRR_dom_sf"/>
</dbReference>
<dbReference type="AlphaFoldDB" id="A0A397SV05"/>
<evidence type="ECO:0000313" key="2">
    <source>
        <dbReference type="Proteomes" id="UP000265703"/>
    </source>
</evidence>
<dbReference type="EMBL" id="QKYT01000196">
    <property type="protein sequence ID" value="RIA90000.1"/>
    <property type="molecule type" value="Genomic_DNA"/>
</dbReference>
<proteinExistence type="predicted"/>
<evidence type="ECO:0000313" key="1">
    <source>
        <dbReference type="EMBL" id="RIA90000.1"/>
    </source>
</evidence>
<protein>
    <recommendedName>
        <fullName evidence="3">F-box domain-containing protein</fullName>
    </recommendedName>
</protein>
<name>A0A397SV05_9GLOM</name>
<reference evidence="1 2" key="1">
    <citation type="submission" date="2018-06" db="EMBL/GenBank/DDBJ databases">
        <title>Comparative genomics reveals the genomic features of Rhizophagus irregularis, R. cerebriforme, R. diaphanum and Gigaspora rosea, and their symbiotic lifestyle signature.</title>
        <authorList>
            <person name="Morin E."/>
            <person name="San Clemente H."/>
            <person name="Chen E.C.H."/>
            <person name="De La Providencia I."/>
            <person name="Hainaut M."/>
            <person name="Kuo A."/>
            <person name="Kohler A."/>
            <person name="Murat C."/>
            <person name="Tang N."/>
            <person name="Roy S."/>
            <person name="Loubradou J."/>
            <person name="Henrissat B."/>
            <person name="Grigoriev I.V."/>
            <person name="Corradi N."/>
            <person name="Roux C."/>
            <person name="Martin F.M."/>
        </authorList>
    </citation>
    <scope>NUCLEOTIDE SEQUENCE [LARGE SCALE GENOMIC DNA]</scope>
    <source>
        <strain evidence="1 2">DAOM 227022</strain>
    </source>
</reference>
<sequence>MTFNIPNEIYQDIFKYIDENDLKTFYSSMTVNKIWCLNIIPYLWKNPFKLLSNSYKILTLLFSYLDNERRDYLLIRDEKFENLLFDYPSFIKQLDLANLYAIIEQWIYENKDNRPKLKENYFINNELSYNFNFRIYLEKGYIPDIKEQEIYAFFDAIFDILMNKCEKIEKISMDDANLEHSNRICETFFKTILSNNKAKRWLINCERLKFGNNWFKKELILFLINISLNLKSIHIDLSQIFITNSKLQILTKLIKLQRNLQEFHINLGSELDLLLNSLSNLTNTLKYISISYGHINLNTNILFLSKCSQLEELTLNKLDLTNCIYLLSRIKLPKLKRFHIIESSIDGYNYDRDTMFLFIRNNGNNLTDLSLFICLYRYSSDCLQTIIDYCPKLVRLAIRISKKEEISLLFNIMKYCKSLKYLYIPYDDYNESIVLITSYLNEFAKNIPPTLISLDLTKWVFSLDILNNFLENFENPVSKFKFNCNSFDKEDIQNVIKNFAIRKFLIIKRCSIEIVYMKFFHKSYYKCIIEWI</sequence>
<dbReference type="OrthoDB" id="2371796at2759"/>
<organism evidence="1 2">
    <name type="scientific">Glomus cerebriforme</name>
    <dbReference type="NCBI Taxonomy" id="658196"/>
    <lineage>
        <taxon>Eukaryota</taxon>
        <taxon>Fungi</taxon>
        <taxon>Fungi incertae sedis</taxon>
        <taxon>Mucoromycota</taxon>
        <taxon>Glomeromycotina</taxon>
        <taxon>Glomeromycetes</taxon>
        <taxon>Glomerales</taxon>
        <taxon>Glomeraceae</taxon>
        <taxon>Glomus</taxon>
    </lineage>
</organism>
<dbReference type="SUPFAM" id="SSF52047">
    <property type="entry name" value="RNI-like"/>
    <property type="match status" value="1"/>
</dbReference>
<accession>A0A397SV05</accession>
<dbReference type="Gene3D" id="3.80.10.10">
    <property type="entry name" value="Ribonuclease Inhibitor"/>
    <property type="match status" value="1"/>
</dbReference>
<comment type="caution">
    <text evidence="1">The sequence shown here is derived from an EMBL/GenBank/DDBJ whole genome shotgun (WGS) entry which is preliminary data.</text>
</comment>